<organism evidence="2 3">
    <name type="scientific">Rodentibacter heidelbergensis</name>
    <dbReference type="NCBI Taxonomy" id="1908258"/>
    <lineage>
        <taxon>Bacteria</taxon>
        <taxon>Pseudomonadati</taxon>
        <taxon>Pseudomonadota</taxon>
        <taxon>Gammaproteobacteria</taxon>
        <taxon>Pasteurellales</taxon>
        <taxon>Pasteurellaceae</taxon>
        <taxon>Rodentibacter</taxon>
    </lineage>
</organism>
<protein>
    <recommendedName>
        <fullName evidence="4">Competence protein C</fullName>
    </recommendedName>
</protein>
<keyword evidence="3" id="KW-1185">Reference proteome</keyword>
<sequence length="171" mass="20029">MKSIIKQRIPLVEKWLTLPPIYHWGFFICCLSAVNFTVVLESWDTYQQELTLTQNITQQSAELTHQEKWLTTLKKHSEQRELSPQLTKQIVALDEHLHQLLTGKIELIEYQWDFSSQPILQVQLMGQFHALSHFLNAVLEQQSLSFVQLVIEKTEKGKLQSHLVLQLKRKA</sequence>
<proteinExistence type="predicted"/>
<feature type="transmembrane region" description="Helical" evidence="1">
    <location>
        <begin position="21"/>
        <end position="40"/>
    </location>
</feature>
<keyword evidence="1" id="KW-0472">Membrane</keyword>
<dbReference type="EMBL" id="MLHH01000010">
    <property type="protein sequence ID" value="OOF36624.1"/>
    <property type="molecule type" value="Genomic_DNA"/>
</dbReference>
<evidence type="ECO:0000313" key="2">
    <source>
        <dbReference type="EMBL" id="OOF36624.1"/>
    </source>
</evidence>
<accession>A0A1V3I9W1</accession>
<dbReference type="Proteomes" id="UP000189437">
    <property type="component" value="Unassembled WGS sequence"/>
</dbReference>
<name>A0A1V3I9W1_9PAST</name>
<gene>
    <name evidence="2" type="ORF">BKK48_05060</name>
</gene>
<evidence type="ECO:0008006" key="4">
    <source>
        <dbReference type="Google" id="ProtNLM"/>
    </source>
</evidence>
<dbReference type="AlphaFoldDB" id="A0A1V3I9W1"/>
<keyword evidence="1" id="KW-0812">Transmembrane</keyword>
<evidence type="ECO:0000313" key="3">
    <source>
        <dbReference type="Proteomes" id="UP000189437"/>
    </source>
</evidence>
<dbReference type="OrthoDB" id="5686998at2"/>
<dbReference type="STRING" id="1908258.BKK48_05060"/>
<reference evidence="2 3" key="1">
    <citation type="submission" date="2016-10" db="EMBL/GenBank/DDBJ databases">
        <title>Rodentibacter gen. nov. and new species.</title>
        <authorList>
            <person name="Christensen H."/>
        </authorList>
    </citation>
    <scope>NUCLEOTIDE SEQUENCE [LARGE SCALE GENOMIC DNA]</scope>
    <source>
        <strain evidence="2 3">Ac69</strain>
    </source>
</reference>
<dbReference type="RefSeq" id="WP_077427075.1">
    <property type="nucleotide sequence ID" value="NZ_MLHH01000010.1"/>
</dbReference>
<evidence type="ECO:0000256" key="1">
    <source>
        <dbReference type="SAM" id="Phobius"/>
    </source>
</evidence>
<comment type="caution">
    <text evidence="2">The sequence shown here is derived from an EMBL/GenBank/DDBJ whole genome shotgun (WGS) entry which is preliminary data.</text>
</comment>
<keyword evidence="1" id="KW-1133">Transmembrane helix</keyword>